<dbReference type="Proteomes" id="UP000289738">
    <property type="component" value="Chromosome B05"/>
</dbReference>
<evidence type="ECO:0000313" key="2">
    <source>
        <dbReference type="EMBL" id="RYR06767.1"/>
    </source>
</evidence>
<dbReference type="EMBL" id="SDMP01000015">
    <property type="protein sequence ID" value="RYR06767.1"/>
    <property type="molecule type" value="Genomic_DNA"/>
</dbReference>
<keyword evidence="3" id="KW-1185">Reference proteome</keyword>
<gene>
    <name evidence="2" type="ORF">Ahy_B05g074078</name>
</gene>
<evidence type="ECO:0000256" key="1">
    <source>
        <dbReference type="SAM" id="Coils"/>
    </source>
</evidence>
<feature type="coiled-coil region" evidence="1">
    <location>
        <begin position="22"/>
        <end position="49"/>
    </location>
</feature>
<proteinExistence type="predicted"/>
<organism evidence="2 3">
    <name type="scientific">Arachis hypogaea</name>
    <name type="common">Peanut</name>
    <dbReference type="NCBI Taxonomy" id="3818"/>
    <lineage>
        <taxon>Eukaryota</taxon>
        <taxon>Viridiplantae</taxon>
        <taxon>Streptophyta</taxon>
        <taxon>Embryophyta</taxon>
        <taxon>Tracheophyta</taxon>
        <taxon>Spermatophyta</taxon>
        <taxon>Magnoliopsida</taxon>
        <taxon>eudicotyledons</taxon>
        <taxon>Gunneridae</taxon>
        <taxon>Pentapetalae</taxon>
        <taxon>rosids</taxon>
        <taxon>fabids</taxon>
        <taxon>Fabales</taxon>
        <taxon>Fabaceae</taxon>
        <taxon>Papilionoideae</taxon>
        <taxon>50 kb inversion clade</taxon>
        <taxon>dalbergioids sensu lato</taxon>
        <taxon>Dalbergieae</taxon>
        <taxon>Pterocarpus clade</taxon>
        <taxon>Arachis</taxon>
    </lineage>
</organism>
<protein>
    <submittedName>
        <fullName evidence="2">Uncharacterized protein</fullName>
    </submittedName>
</protein>
<comment type="caution">
    <text evidence="2">The sequence shown here is derived from an EMBL/GenBank/DDBJ whole genome shotgun (WGS) entry which is preliminary data.</text>
</comment>
<dbReference type="AlphaFoldDB" id="A0A444YXV0"/>
<accession>A0A444YXV0</accession>
<evidence type="ECO:0000313" key="3">
    <source>
        <dbReference type="Proteomes" id="UP000289738"/>
    </source>
</evidence>
<reference evidence="2 3" key="1">
    <citation type="submission" date="2019-01" db="EMBL/GenBank/DDBJ databases">
        <title>Sequencing of cultivated peanut Arachis hypogaea provides insights into genome evolution and oil improvement.</title>
        <authorList>
            <person name="Chen X."/>
        </authorList>
    </citation>
    <scope>NUCLEOTIDE SEQUENCE [LARGE SCALE GENOMIC DNA]</scope>
    <source>
        <strain evidence="3">cv. Fuhuasheng</strain>
        <tissue evidence="2">Leaves</tissue>
    </source>
</reference>
<name>A0A444YXV0_ARAHY</name>
<sequence length="136" mass="15843">MGLGFYMHQKLLNVHIPDLAHLAERVRQVEILRKKKEKYESDERKLKKKVSYVAMESSDEEFDLEAEVDLAELKKGPPYVCSLLRKISNSDKSSDSKQKSGKRYIFDAEATTIFEKEMMKKELAHKKEQACQKHPI</sequence>
<keyword evidence="1" id="KW-0175">Coiled coil</keyword>